<comment type="similarity">
    <text evidence="1 2">Belongs to the glutamate synthase family.</text>
</comment>
<dbReference type="InterPro" id="IPR027283">
    <property type="entry name" value="YerD"/>
</dbReference>
<dbReference type="InterPro" id="IPR013785">
    <property type="entry name" value="Aldolase_TIM"/>
</dbReference>
<dbReference type="PIRSF" id="PIRSF500060">
    <property type="entry name" value="UCP500060"/>
    <property type="match status" value="1"/>
</dbReference>
<organism evidence="4 5">
    <name type="scientific">Bowmanella pacifica</name>
    <dbReference type="NCBI Taxonomy" id="502051"/>
    <lineage>
        <taxon>Bacteria</taxon>
        <taxon>Pseudomonadati</taxon>
        <taxon>Pseudomonadota</taxon>
        <taxon>Gammaproteobacteria</taxon>
        <taxon>Alteromonadales</taxon>
        <taxon>Alteromonadaceae</taxon>
        <taxon>Bowmanella</taxon>
    </lineage>
</organism>
<dbReference type="AlphaFoldDB" id="A0A917Z1S6"/>
<dbReference type="PANTHER" id="PTHR43819:SF1">
    <property type="entry name" value="ARCHAEAL-TYPE GLUTAMATE SYNTHASE [NADPH]"/>
    <property type="match status" value="1"/>
</dbReference>
<dbReference type="GO" id="GO:0006537">
    <property type="term" value="P:glutamate biosynthetic process"/>
    <property type="evidence" value="ECO:0007669"/>
    <property type="project" value="InterPro"/>
</dbReference>
<reference evidence="4" key="2">
    <citation type="submission" date="2020-09" db="EMBL/GenBank/DDBJ databases">
        <authorList>
            <person name="Sun Q."/>
            <person name="Zhou Y."/>
        </authorList>
    </citation>
    <scope>NUCLEOTIDE SEQUENCE</scope>
    <source>
        <strain evidence="4">CGMCC 1.7086</strain>
    </source>
</reference>
<protein>
    <submittedName>
        <fullName evidence="4">FMN-binding glutamate synthase family protein</fullName>
    </submittedName>
</protein>
<dbReference type="InterPro" id="IPR024188">
    <property type="entry name" value="GltB"/>
</dbReference>
<accession>A0A917Z1S6</accession>
<dbReference type="Proteomes" id="UP000606935">
    <property type="component" value="Unassembled WGS sequence"/>
</dbReference>
<evidence type="ECO:0000256" key="1">
    <source>
        <dbReference type="ARBA" id="ARBA00009716"/>
    </source>
</evidence>
<evidence type="ECO:0000256" key="2">
    <source>
        <dbReference type="PIRNR" id="PIRNR006429"/>
    </source>
</evidence>
<dbReference type="PANTHER" id="PTHR43819">
    <property type="entry name" value="ARCHAEAL-TYPE GLUTAMATE SYNTHASE [NADPH]"/>
    <property type="match status" value="1"/>
</dbReference>
<dbReference type="PIRSF" id="PIRSF006429">
    <property type="entry name" value="GOGAT_lg_2"/>
    <property type="match status" value="1"/>
</dbReference>
<dbReference type="InterPro" id="IPR002932">
    <property type="entry name" value="Glu_synthdom"/>
</dbReference>
<feature type="domain" description="Glutamate synthase" evidence="3">
    <location>
        <begin position="150"/>
        <end position="470"/>
    </location>
</feature>
<dbReference type="EMBL" id="BMLS01000005">
    <property type="protein sequence ID" value="GGO72708.1"/>
    <property type="molecule type" value="Genomic_DNA"/>
</dbReference>
<dbReference type="CDD" id="cd02808">
    <property type="entry name" value="GltS_FMN"/>
    <property type="match status" value="1"/>
</dbReference>
<dbReference type="Gene3D" id="3.20.20.70">
    <property type="entry name" value="Aldolase class I"/>
    <property type="match status" value="1"/>
</dbReference>
<reference evidence="4" key="1">
    <citation type="journal article" date="2014" name="Int. J. Syst. Evol. Microbiol.">
        <title>Complete genome sequence of Corynebacterium casei LMG S-19264T (=DSM 44701T), isolated from a smear-ripened cheese.</title>
        <authorList>
            <consortium name="US DOE Joint Genome Institute (JGI-PGF)"/>
            <person name="Walter F."/>
            <person name="Albersmeier A."/>
            <person name="Kalinowski J."/>
            <person name="Ruckert C."/>
        </authorList>
    </citation>
    <scope>NUCLEOTIDE SEQUENCE</scope>
    <source>
        <strain evidence="4">CGMCC 1.7086</strain>
    </source>
</reference>
<evidence type="ECO:0000313" key="4">
    <source>
        <dbReference type="EMBL" id="GGO72708.1"/>
    </source>
</evidence>
<name>A0A917Z1S6_9ALTE</name>
<evidence type="ECO:0000313" key="5">
    <source>
        <dbReference type="Proteomes" id="UP000606935"/>
    </source>
</evidence>
<keyword evidence="5" id="KW-1185">Reference proteome</keyword>
<sequence>MRTAFVIAHLLLAIALLLLSRTWNWWAWLLIPLAITFAIGLRDMLQTEHSIRRNFPLIGRGRWLMETFRPFARQYLIESDLDGTPINRMFRSIVYQRAKGDLDTLPYGTKVNTYESGYEWISHSIAAHNIHELDASPRIQIGGKDCLQPYAASLLNISAMSFGALSNNAVRALNKGAKIGNCYHNTGEGGISDYHLEHGGDLVWQIGTGYFGCRDGEGNFCADTFAEKAAQANVKMIEIKLSQGAKPGHGGILPASKNTDEIARIRHVQAHTDVISPSAHTAFSTPIEMMHFIRVLRERSGGKPVGFKLCIGRQSEFIGLCKAMVETGIYADFITVDGGEGGTGAAPLEYSNSVGMPLRDAIAFVEDCLIGFNLREDIRIIASGKVFSAFHLVRNLAMGADLCNSARGMMLALGCVHSLECNTNRCPTGITTQNPKLVKGLDVQDKGQRVARFHKETVHAAVDIASSAGLTSPSLVNRSHVQRRIDQQRVARLDELYPYPTAGSFLQTPYPVSYRPYIQEASSEHFMPDNYLCHRC</sequence>
<dbReference type="Pfam" id="PF01645">
    <property type="entry name" value="Glu_synthase"/>
    <property type="match status" value="1"/>
</dbReference>
<dbReference type="SUPFAM" id="SSF51395">
    <property type="entry name" value="FMN-linked oxidoreductases"/>
    <property type="match status" value="1"/>
</dbReference>
<comment type="caution">
    <text evidence="4">The sequence shown here is derived from an EMBL/GenBank/DDBJ whole genome shotgun (WGS) entry which is preliminary data.</text>
</comment>
<gene>
    <name evidence="4" type="ORF">GCM10010982_31500</name>
</gene>
<dbReference type="GO" id="GO:0015930">
    <property type="term" value="F:glutamate synthase activity"/>
    <property type="evidence" value="ECO:0007669"/>
    <property type="project" value="InterPro"/>
</dbReference>
<evidence type="ECO:0000259" key="3">
    <source>
        <dbReference type="Pfam" id="PF01645"/>
    </source>
</evidence>
<dbReference type="RefSeq" id="WP_188697294.1">
    <property type="nucleotide sequence ID" value="NZ_BMLS01000005.1"/>
</dbReference>
<proteinExistence type="inferred from homology"/>